<dbReference type="RefSeq" id="WP_004633696.1">
    <property type="nucleotide sequence ID" value="NZ_CP046314.1"/>
</dbReference>
<dbReference type="EMBL" id="CP046314">
    <property type="protein sequence ID" value="QGS08586.1"/>
    <property type="molecule type" value="Genomic_DNA"/>
</dbReference>
<organism evidence="2 3">
    <name type="scientific">Gemella morbillorum</name>
    <dbReference type="NCBI Taxonomy" id="29391"/>
    <lineage>
        <taxon>Bacteria</taxon>
        <taxon>Bacillati</taxon>
        <taxon>Bacillota</taxon>
        <taxon>Bacilli</taxon>
        <taxon>Bacillales</taxon>
        <taxon>Gemellaceae</taxon>
        <taxon>Gemella</taxon>
    </lineage>
</organism>
<proteinExistence type="predicted"/>
<sequence>MKGDIKKHYLYKYSKYIFYKKWVRYEVFQNLSQEEVDETCAEVARKTKTLALVFGILYLVIMFMLTMWVIMNPYQNMFTSWYYNTLEAVSPLINGYWGSAPYEKKGTVLLIFIEVLPIFILDLIPFLLFILMLDYILLKRKLNTIARCKEY</sequence>
<dbReference type="AlphaFoldDB" id="A0AAP9HC16"/>
<evidence type="ECO:0000313" key="2">
    <source>
        <dbReference type="EMBL" id="QGS08586.1"/>
    </source>
</evidence>
<accession>A0AAP9HC16</accession>
<evidence type="ECO:0000256" key="1">
    <source>
        <dbReference type="SAM" id="Phobius"/>
    </source>
</evidence>
<feature type="transmembrane region" description="Helical" evidence="1">
    <location>
        <begin position="50"/>
        <end position="71"/>
    </location>
</feature>
<keyword evidence="3" id="KW-1185">Reference proteome</keyword>
<keyword evidence="1" id="KW-1133">Transmembrane helix</keyword>
<reference evidence="2 3" key="1">
    <citation type="submission" date="2019-11" db="EMBL/GenBank/DDBJ databases">
        <title>FDA dAtabase for Regulatory Grade micrObial Sequences (FDA-ARGOS): Supporting development and validation of Infectious Disease Dx tests.</title>
        <authorList>
            <person name="Turner S."/>
            <person name="Byrd R."/>
            <person name="Tallon L."/>
            <person name="Sadzewicz L."/>
            <person name="Vavikolanu K."/>
            <person name="Mehta A."/>
            <person name="Aluvathingal J."/>
            <person name="Nadendla S."/>
            <person name="Myers T."/>
            <person name="Yan Y."/>
            <person name="Sichtig H."/>
        </authorList>
    </citation>
    <scope>NUCLEOTIDE SEQUENCE [LARGE SCALE GENOMIC DNA]</scope>
    <source>
        <strain evidence="2 3">FDAARGOS_741</strain>
    </source>
</reference>
<name>A0AAP9HC16_9BACL</name>
<feature type="transmembrane region" description="Helical" evidence="1">
    <location>
        <begin position="108"/>
        <end position="137"/>
    </location>
</feature>
<evidence type="ECO:0000313" key="3">
    <source>
        <dbReference type="Proteomes" id="UP000425411"/>
    </source>
</evidence>
<protein>
    <submittedName>
        <fullName evidence="2">Uncharacterized protein</fullName>
    </submittedName>
</protein>
<keyword evidence="1" id="KW-0472">Membrane</keyword>
<gene>
    <name evidence="2" type="ORF">FOC49_01165</name>
</gene>
<keyword evidence="1" id="KW-0812">Transmembrane</keyword>
<dbReference type="Proteomes" id="UP000425411">
    <property type="component" value="Chromosome"/>
</dbReference>